<keyword evidence="4 5" id="KW-0472">Membrane</keyword>
<organism evidence="7 8">
    <name type="scientific">Latimeria chalumnae</name>
    <name type="common">Coelacanth</name>
    <dbReference type="NCBI Taxonomy" id="7897"/>
    <lineage>
        <taxon>Eukaryota</taxon>
        <taxon>Metazoa</taxon>
        <taxon>Chordata</taxon>
        <taxon>Craniata</taxon>
        <taxon>Vertebrata</taxon>
        <taxon>Euteleostomi</taxon>
        <taxon>Coelacanthiformes</taxon>
        <taxon>Coelacanthidae</taxon>
        <taxon>Latimeria</taxon>
    </lineage>
</organism>
<protein>
    <recommendedName>
        <fullName evidence="6">G-protein coupled receptors family 1 profile domain-containing protein</fullName>
    </recommendedName>
</protein>
<keyword evidence="2 5" id="KW-0812">Transmembrane</keyword>
<dbReference type="GO" id="GO:0005549">
    <property type="term" value="F:odorant binding"/>
    <property type="evidence" value="ECO:0007669"/>
    <property type="project" value="TreeGrafter"/>
</dbReference>
<accession>H3AEV8</accession>
<evidence type="ECO:0000313" key="7">
    <source>
        <dbReference type="Ensembl" id="ENSLACP00000008179.1"/>
    </source>
</evidence>
<proteinExistence type="predicted"/>
<dbReference type="GeneTree" id="ENSGT00940000161337"/>
<dbReference type="GO" id="GO:0004984">
    <property type="term" value="F:olfactory receptor activity"/>
    <property type="evidence" value="ECO:0007669"/>
    <property type="project" value="TreeGrafter"/>
</dbReference>
<feature type="transmembrane region" description="Helical" evidence="5">
    <location>
        <begin position="89"/>
        <end position="117"/>
    </location>
</feature>
<dbReference type="PANTHER" id="PTHR26451:SF991">
    <property type="entry name" value="ODORANT RECEPTOR"/>
    <property type="match status" value="1"/>
</dbReference>
<dbReference type="InterPro" id="IPR000276">
    <property type="entry name" value="GPCR_Rhodpsn"/>
</dbReference>
<dbReference type="InParanoid" id="H3AEV8"/>
<dbReference type="OMA" id="ICCVERV"/>
<dbReference type="InterPro" id="IPR017452">
    <property type="entry name" value="GPCR_Rhodpsn_7TM"/>
</dbReference>
<dbReference type="FunFam" id="1.20.1070.10:FF:000096">
    <property type="entry name" value="Odorant receptor 131-2"/>
    <property type="match status" value="1"/>
</dbReference>
<dbReference type="Pfam" id="PF00001">
    <property type="entry name" value="7tm_1"/>
    <property type="match status" value="1"/>
</dbReference>
<dbReference type="PROSITE" id="PS50262">
    <property type="entry name" value="G_PROTEIN_RECEP_F1_2"/>
    <property type="match status" value="1"/>
</dbReference>
<dbReference type="eggNOG" id="ENOG502QWIF">
    <property type="taxonomic scope" value="Eukaryota"/>
</dbReference>
<dbReference type="CDD" id="cd00637">
    <property type="entry name" value="7tm_classA_rhodopsin-like"/>
    <property type="match status" value="1"/>
</dbReference>
<dbReference type="HOGENOM" id="CLU_077059_0_0_1"/>
<reference evidence="7" key="2">
    <citation type="submission" date="2025-08" db="UniProtKB">
        <authorList>
            <consortium name="Ensembl"/>
        </authorList>
    </citation>
    <scope>IDENTIFICATION</scope>
</reference>
<dbReference type="SUPFAM" id="SSF81321">
    <property type="entry name" value="Family A G protein-coupled receptor-like"/>
    <property type="match status" value="1"/>
</dbReference>
<dbReference type="PRINTS" id="PR00237">
    <property type="entry name" value="GPCRRHODOPSN"/>
</dbReference>
<sequence length="317" mass="35910">MENDTSGNINGTQVASSSHVNSFIRFTFMFAFILFSLYVFILMFQTFFSTRAFQESCRYALFVHMLLNDTMQLLVTVILTTLIKLMLNLPVPICSVLILISAVTYVSTPLNLAVMSLERYVAVCFPLRHAEICCVERVWIAMMVIWITGSSAYIADIILLGVLAKKSFFSTNVLCIHESLTVNSVQYILVAVFEIIILLLVAMTIICTYIKIMLAARKVNADKGSVSKAHKTVLLHAFQLTLCIISFIHPFTDQILIKLNTWLQQNLNYINFFVFGLFTKFLSPMIYGLRDEAFRKAMKKSLPCHVPRVIPARPSVT</sequence>
<evidence type="ECO:0000256" key="2">
    <source>
        <dbReference type="ARBA" id="ARBA00022692"/>
    </source>
</evidence>
<dbReference type="PANTHER" id="PTHR26451">
    <property type="entry name" value="G_PROTEIN_RECEP_F1_2 DOMAIN-CONTAINING PROTEIN"/>
    <property type="match status" value="1"/>
</dbReference>
<gene>
    <name evidence="7" type="primary">LOC102349720</name>
</gene>
<dbReference type="InterPro" id="IPR052921">
    <property type="entry name" value="GPCR1_Superfamily_Member"/>
</dbReference>
<dbReference type="AlphaFoldDB" id="H3AEV8"/>
<feature type="transmembrane region" description="Helical" evidence="5">
    <location>
        <begin position="59"/>
        <end position="83"/>
    </location>
</feature>
<evidence type="ECO:0000256" key="3">
    <source>
        <dbReference type="ARBA" id="ARBA00022989"/>
    </source>
</evidence>
<feature type="transmembrane region" description="Helical" evidence="5">
    <location>
        <begin position="138"/>
        <end position="164"/>
    </location>
</feature>
<dbReference type="Gene3D" id="1.20.1070.10">
    <property type="entry name" value="Rhodopsin 7-helix transmembrane proteins"/>
    <property type="match status" value="1"/>
</dbReference>
<dbReference type="GO" id="GO:0016020">
    <property type="term" value="C:membrane"/>
    <property type="evidence" value="ECO:0007669"/>
    <property type="project" value="UniProtKB-SubCell"/>
</dbReference>
<feature type="transmembrane region" description="Helical" evidence="5">
    <location>
        <begin position="233"/>
        <end position="249"/>
    </location>
</feature>
<dbReference type="Proteomes" id="UP000008672">
    <property type="component" value="Unassembled WGS sequence"/>
</dbReference>
<reference evidence="7" key="3">
    <citation type="submission" date="2025-09" db="UniProtKB">
        <authorList>
            <consortium name="Ensembl"/>
        </authorList>
    </citation>
    <scope>IDENTIFICATION</scope>
</reference>
<feature type="transmembrane region" description="Helical" evidence="5">
    <location>
        <begin position="269"/>
        <end position="289"/>
    </location>
</feature>
<keyword evidence="8" id="KW-1185">Reference proteome</keyword>
<feature type="domain" description="G-protein coupled receptors family 1 profile" evidence="6">
    <location>
        <begin position="39"/>
        <end position="287"/>
    </location>
</feature>
<comment type="subcellular location">
    <subcellularLocation>
        <location evidence="1">Membrane</location>
    </subcellularLocation>
</comment>
<dbReference type="Ensembl" id="ENSLACT00000008245.1">
    <property type="protein sequence ID" value="ENSLACP00000008179.1"/>
    <property type="gene ID" value="ENSLACG00000007242.1"/>
</dbReference>
<dbReference type="EMBL" id="AFYH01199017">
    <property type="status" value="NOT_ANNOTATED_CDS"/>
    <property type="molecule type" value="Genomic_DNA"/>
</dbReference>
<reference evidence="8" key="1">
    <citation type="submission" date="2011-08" db="EMBL/GenBank/DDBJ databases">
        <title>The draft genome of Latimeria chalumnae.</title>
        <authorList>
            <person name="Di Palma F."/>
            <person name="Alfoldi J."/>
            <person name="Johnson J."/>
            <person name="Berlin A."/>
            <person name="Gnerre S."/>
            <person name="Jaffe D."/>
            <person name="MacCallum I."/>
            <person name="Young S."/>
            <person name="Walker B.J."/>
            <person name="Lander E."/>
            <person name="Lindblad-Toh K."/>
        </authorList>
    </citation>
    <scope>NUCLEOTIDE SEQUENCE [LARGE SCALE GENOMIC DNA]</scope>
    <source>
        <strain evidence="8">Wild caught</strain>
    </source>
</reference>
<dbReference type="GO" id="GO:0004930">
    <property type="term" value="F:G protein-coupled receptor activity"/>
    <property type="evidence" value="ECO:0007669"/>
    <property type="project" value="InterPro"/>
</dbReference>
<evidence type="ECO:0000256" key="1">
    <source>
        <dbReference type="ARBA" id="ARBA00004370"/>
    </source>
</evidence>
<evidence type="ECO:0000256" key="5">
    <source>
        <dbReference type="SAM" id="Phobius"/>
    </source>
</evidence>
<feature type="transmembrane region" description="Helical" evidence="5">
    <location>
        <begin position="23"/>
        <end position="47"/>
    </location>
</feature>
<evidence type="ECO:0000259" key="6">
    <source>
        <dbReference type="PROSITE" id="PS50262"/>
    </source>
</evidence>
<keyword evidence="3 5" id="KW-1133">Transmembrane helix</keyword>
<feature type="transmembrane region" description="Helical" evidence="5">
    <location>
        <begin position="184"/>
        <end position="212"/>
    </location>
</feature>
<evidence type="ECO:0000256" key="4">
    <source>
        <dbReference type="ARBA" id="ARBA00023136"/>
    </source>
</evidence>
<evidence type="ECO:0000313" key="8">
    <source>
        <dbReference type="Proteomes" id="UP000008672"/>
    </source>
</evidence>
<name>H3AEV8_LATCH</name>